<proteinExistence type="predicted"/>
<evidence type="ECO:0000256" key="3">
    <source>
        <dbReference type="ARBA" id="ARBA00022741"/>
    </source>
</evidence>
<feature type="domain" description="Aminoacyl-transfer RNA synthetases class-II family profile" evidence="7">
    <location>
        <begin position="144"/>
        <end position="498"/>
    </location>
</feature>
<reference evidence="8 9" key="1">
    <citation type="submission" date="2018-10" db="EMBL/GenBank/DDBJ databases">
        <authorList>
            <consortium name="IHU Genomes"/>
        </authorList>
    </citation>
    <scope>NUCLEOTIDE SEQUENCE [LARGE SCALE GENOMIC DNA]</scope>
    <source>
        <strain evidence="8 9">A1</strain>
    </source>
</reference>
<evidence type="ECO:0000256" key="1">
    <source>
        <dbReference type="ARBA" id="ARBA00012829"/>
    </source>
</evidence>
<evidence type="ECO:0000313" key="8">
    <source>
        <dbReference type="EMBL" id="VBB17736.1"/>
    </source>
</evidence>
<evidence type="ECO:0000256" key="2">
    <source>
        <dbReference type="ARBA" id="ARBA00022598"/>
    </source>
</evidence>
<dbReference type="EC" id="6.1.1.14" evidence="1"/>
<evidence type="ECO:0000256" key="6">
    <source>
        <dbReference type="ARBA" id="ARBA00030057"/>
    </source>
</evidence>
<gene>
    <name evidence="8" type="ORF">YASMINEVIRUS_199</name>
</gene>
<dbReference type="NCBIfam" id="NF003211">
    <property type="entry name" value="PRK04173.1"/>
    <property type="match status" value="1"/>
</dbReference>
<evidence type="ECO:0000256" key="4">
    <source>
        <dbReference type="ARBA" id="ARBA00022840"/>
    </source>
</evidence>
<dbReference type="Gene3D" id="3.40.50.800">
    <property type="entry name" value="Anticodon-binding domain"/>
    <property type="match status" value="1"/>
</dbReference>
<keyword evidence="2" id="KW-0436">Ligase</keyword>
<name>A0A5K0U9C7_9VIRU</name>
<dbReference type="Gene3D" id="3.30.930.10">
    <property type="entry name" value="Bira Bifunctional Protein, Domain 2"/>
    <property type="match status" value="2"/>
</dbReference>
<sequence>MTAQPVKSQNQSVETDFRELLKRTQYISPAFEIYGSPAGFQVYGVLGSGLKRRVLELWRSIMCPMRSTDSFSIFEIDTPIVGPESVYVASGHVAQFTDPVVKDKDGRIERVDHYLKARIRESKLSDDEKESKINTLDDLSMEELQKMMELFGEADRKFEKIEKQNLMLSTKTNLSDSTSYLRPETAQGLFSEFKNLFKFNNECLPFGIAQTGRVYRKEISPRPFVRLREFEQAEIEVFHDPQVPLKVSDTVLNTEVNVFDISAQESGERYSFETSKKTIGQMVDKGLNTFIALFMHRIIMFMNILGVSKERIRFRQHLKNELAHYSSDCWDMEYLVRDRSVVVEEVHPEESTWIEVIGIADRGCYDLTQHQTGSGSNMSVRRKFDPPQEKSFVNVKFNMKLMAKNFKQDVQLIRTYIEDRCAKDDAFASELIANSSEHKTIEIAIEGKTFALGPDMINISREIKKIAYEEFVPHVIEPSFGIDRLVYSVLNSRYWVRPEDSDRAVLSLNPSIAPIQVAILPLYTKDIMMRHVPAVTASVSKLFTNYTVDCSGASIGKRYSRMDEIGVPFAITIDYQTDEDNTVTVRCRDSTEQERVSIDDLPKYLAQKQ</sequence>
<dbReference type="InterPro" id="IPR045864">
    <property type="entry name" value="aa-tRNA-synth_II/BPL/LPL"/>
</dbReference>
<keyword evidence="9" id="KW-1185">Reference proteome</keyword>
<dbReference type="GO" id="GO:0004820">
    <property type="term" value="F:glycine-tRNA ligase activity"/>
    <property type="evidence" value="ECO:0007669"/>
    <property type="project" value="UniProtKB-EC"/>
</dbReference>
<keyword evidence="5 8" id="KW-0030">Aminoacyl-tRNA synthetase</keyword>
<dbReference type="Pfam" id="PF03129">
    <property type="entry name" value="HGTP_anticodon"/>
    <property type="match status" value="1"/>
</dbReference>
<organism evidence="8 9">
    <name type="scientific">Yasminevirus sp. GU-2018</name>
    <dbReference type="NCBI Taxonomy" id="2420051"/>
    <lineage>
        <taxon>Viruses</taxon>
        <taxon>Varidnaviria</taxon>
        <taxon>Bamfordvirae</taxon>
        <taxon>Nucleocytoviricota</taxon>
        <taxon>Megaviricetes</taxon>
        <taxon>Imitervirales</taxon>
        <taxon>Mimiviridae</taxon>
        <taxon>Klosneuvirinae</taxon>
        <taxon>Yasminevirus</taxon>
        <taxon>Yasminevirus saudimassiliense</taxon>
    </lineage>
</organism>
<dbReference type="InterPro" id="IPR002315">
    <property type="entry name" value="tRNA-synt_gly"/>
</dbReference>
<keyword evidence="3" id="KW-0547">Nucleotide-binding</keyword>
<dbReference type="InterPro" id="IPR036621">
    <property type="entry name" value="Anticodon-bd_dom_sf"/>
</dbReference>
<dbReference type="InterPro" id="IPR002314">
    <property type="entry name" value="aa-tRNA-synt_IIb"/>
</dbReference>
<dbReference type="PROSITE" id="PS50862">
    <property type="entry name" value="AA_TRNA_LIGASE_II"/>
    <property type="match status" value="1"/>
</dbReference>
<dbReference type="PANTHER" id="PTHR10745">
    <property type="entry name" value="GLYCYL-TRNA SYNTHETASE/DNA POLYMERASE SUBUNIT GAMMA-2"/>
    <property type="match status" value="1"/>
</dbReference>
<dbReference type="SUPFAM" id="SSF52954">
    <property type="entry name" value="Class II aaRS ABD-related"/>
    <property type="match status" value="1"/>
</dbReference>
<dbReference type="SUPFAM" id="SSF55681">
    <property type="entry name" value="Class II aaRS and biotin synthetases"/>
    <property type="match status" value="1"/>
</dbReference>
<dbReference type="InterPro" id="IPR027031">
    <property type="entry name" value="Gly-tRNA_synthase/POLG2"/>
</dbReference>
<evidence type="ECO:0000256" key="5">
    <source>
        <dbReference type="ARBA" id="ARBA00023146"/>
    </source>
</evidence>
<dbReference type="PRINTS" id="PR01043">
    <property type="entry name" value="TRNASYNTHGLY"/>
</dbReference>
<dbReference type="Pfam" id="PF00587">
    <property type="entry name" value="tRNA-synt_2b"/>
    <property type="match status" value="1"/>
</dbReference>
<dbReference type="Proteomes" id="UP000594342">
    <property type="component" value="Unassembled WGS sequence"/>
</dbReference>
<protein>
    <recommendedName>
        <fullName evidence="1">glycine--tRNA ligase</fullName>
        <ecNumber evidence="1">6.1.1.14</ecNumber>
    </recommendedName>
    <alternativeName>
        <fullName evidence="6">Diadenosine tetraphosphate synthetase</fullName>
    </alternativeName>
</protein>
<evidence type="ECO:0000259" key="7">
    <source>
        <dbReference type="PROSITE" id="PS50862"/>
    </source>
</evidence>
<dbReference type="Gene3D" id="3.30.40.230">
    <property type="match status" value="1"/>
</dbReference>
<dbReference type="GO" id="GO:0005524">
    <property type="term" value="F:ATP binding"/>
    <property type="evidence" value="ECO:0007669"/>
    <property type="project" value="UniProtKB-KW"/>
</dbReference>
<keyword evidence="4" id="KW-0067">ATP-binding</keyword>
<comment type="caution">
    <text evidence="8">The sequence shown here is derived from an EMBL/GenBank/DDBJ whole genome shotgun (WGS) entry which is preliminary data.</text>
</comment>
<dbReference type="PANTHER" id="PTHR10745:SF0">
    <property type="entry name" value="GLYCINE--TRNA LIGASE"/>
    <property type="match status" value="1"/>
</dbReference>
<accession>A0A5K0U9C7</accession>
<dbReference type="InterPro" id="IPR004154">
    <property type="entry name" value="Anticodon-bd"/>
</dbReference>
<dbReference type="NCBIfam" id="TIGR00389">
    <property type="entry name" value="glyS_dimeric"/>
    <property type="match status" value="1"/>
</dbReference>
<evidence type="ECO:0000313" key="9">
    <source>
        <dbReference type="Proteomes" id="UP000594342"/>
    </source>
</evidence>
<dbReference type="EMBL" id="UPSH01000001">
    <property type="protein sequence ID" value="VBB17736.1"/>
    <property type="molecule type" value="Genomic_DNA"/>
</dbReference>
<dbReference type="InterPro" id="IPR006195">
    <property type="entry name" value="aa-tRNA-synth_II"/>
</dbReference>